<comment type="subcellular location">
    <subcellularLocation>
        <location evidence="1 9">Cytoplasm</location>
    </subcellularLocation>
</comment>
<comment type="function">
    <text evidence="9">Transaldolase is important for the balance of metabolites in the pentose-phosphate pathway.</text>
</comment>
<dbReference type="Gene3D" id="3.20.20.70">
    <property type="entry name" value="Aldolase class I"/>
    <property type="match status" value="1"/>
</dbReference>
<evidence type="ECO:0000256" key="3">
    <source>
        <dbReference type="ARBA" id="ARBA00005740"/>
    </source>
</evidence>
<evidence type="ECO:0000256" key="9">
    <source>
        <dbReference type="HAMAP-Rule" id="MF_00494"/>
    </source>
</evidence>
<evidence type="ECO:0000256" key="1">
    <source>
        <dbReference type="ARBA" id="ARBA00004496"/>
    </source>
</evidence>
<dbReference type="KEGG" id="dgg:DGI_2275"/>
<dbReference type="EMBL" id="CP006585">
    <property type="protein sequence ID" value="AGW14029.1"/>
    <property type="molecule type" value="Genomic_DNA"/>
</dbReference>
<dbReference type="PROSITE" id="PS01054">
    <property type="entry name" value="TRANSALDOLASE_1"/>
    <property type="match status" value="1"/>
</dbReference>
<dbReference type="GO" id="GO:0004801">
    <property type="term" value="F:transaldolase activity"/>
    <property type="evidence" value="ECO:0007669"/>
    <property type="project" value="UniProtKB-UniRule"/>
</dbReference>
<keyword evidence="7 9" id="KW-0704">Schiff base</keyword>
<dbReference type="PANTHER" id="PTHR10683:SF40">
    <property type="entry name" value="FRUCTOSE-6-PHOSPHATE ALDOLASE 1-RELATED"/>
    <property type="match status" value="1"/>
</dbReference>
<keyword evidence="4 9" id="KW-0963">Cytoplasm</keyword>
<dbReference type="NCBIfam" id="TIGR00875">
    <property type="entry name" value="fsa_talC_mipB"/>
    <property type="match status" value="1"/>
</dbReference>
<proteinExistence type="inferred from homology"/>
<dbReference type="OrthoDB" id="9807051at2"/>
<accession>T2GCX9</accession>
<dbReference type="EC" id="2.2.1.2" evidence="9"/>
<dbReference type="HOGENOM" id="CLU_079764_0_0_7"/>
<dbReference type="PATRIC" id="fig|1121448.10.peg.2227"/>
<dbReference type="HAMAP" id="MF_00494">
    <property type="entry name" value="Transaldolase_3b"/>
    <property type="match status" value="1"/>
</dbReference>
<evidence type="ECO:0000313" key="11">
    <source>
        <dbReference type="Proteomes" id="UP000016587"/>
    </source>
</evidence>
<keyword evidence="6 9" id="KW-0570">Pentose shunt</keyword>
<dbReference type="InterPro" id="IPR033919">
    <property type="entry name" value="TSA/FSA_arc/bac"/>
</dbReference>
<dbReference type="STRING" id="1121448.DGI_2275"/>
<dbReference type="GO" id="GO:0042182">
    <property type="term" value="P:ketone catabolic process"/>
    <property type="evidence" value="ECO:0007669"/>
    <property type="project" value="UniProtKB-ARBA"/>
</dbReference>
<evidence type="ECO:0000256" key="2">
    <source>
        <dbReference type="ARBA" id="ARBA00004857"/>
    </source>
</evidence>
<dbReference type="PANTHER" id="PTHR10683">
    <property type="entry name" value="TRANSALDOLASE"/>
    <property type="match status" value="1"/>
</dbReference>
<dbReference type="SUPFAM" id="SSF51569">
    <property type="entry name" value="Aldolase"/>
    <property type="match status" value="1"/>
</dbReference>
<dbReference type="UniPathway" id="UPA00115">
    <property type="reaction ID" value="UER00414"/>
</dbReference>
<dbReference type="Proteomes" id="UP000016587">
    <property type="component" value="Chromosome"/>
</dbReference>
<evidence type="ECO:0000256" key="5">
    <source>
        <dbReference type="ARBA" id="ARBA00022679"/>
    </source>
</evidence>
<evidence type="ECO:0000256" key="8">
    <source>
        <dbReference type="ARBA" id="ARBA00048810"/>
    </source>
</evidence>
<evidence type="ECO:0000313" key="10">
    <source>
        <dbReference type="EMBL" id="AGW14029.1"/>
    </source>
</evidence>
<keyword evidence="11" id="KW-1185">Reference proteome</keyword>
<comment type="pathway">
    <text evidence="2 9">Carbohydrate degradation; pentose phosphate pathway; D-glyceraldehyde 3-phosphate and beta-D-fructose 6-phosphate from D-ribose 5-phosphate and D-xylulose 5-phosphate (non-oxidative stage): step 2/3.</text>
</comment>
<dbReference type="GO" id="GO:0006098">
    <property type="term" value="P:pentose-phosphate shunt"/>
    <property type="evidence" value="ECO:0007669"/>
    <property type="project" value="UniProtKB-UniRule"/>
</dbReference>
<keyword evidence="5 9" id="KW-0808">Transferase</keyword>
<dbReference type="InterPro" id="IPR004731">
    <property type="entry name" value="Transaldolase_3B/F6P_aldolase"/>
</dbReference>
<comment type="similarity">
    <text evidence="3 9">Belongs to the transaldolase family. Type 3B subfamily.</text>
</comment>
<dbReference type="GO" id="GO:0005975">
    <property type="term" value="P:carbohydrate metabolic process"/>
    <property type="evidence" value="ECO:0007669"/>
    <property type="project" value="InterPro"/>
</dbReference>
<comment type="catalytic activity">
    <reaction evidence="8 9">
        <text>D-sedoheptulose 7-phosphate + D-glyceraldehyde 3-phosphate = D-erythrose 4-phosphate + beta-D-fructose 6-phosphate</text>
        <dbReference type="Rhea" id="RHEA:17053"/>
        <dbReference type="ChEBI" id="CHEBI:16897"/>
        <dbReference type="ChEBI" id="CHEBI:57483"/>
        <dbReference type="ChEBI" id="CHEBI:57634"/>
        <dbReference type="ChEBI" id="CHEBI:59776"/>
        <dbReference type="EC" id="2.2.1.2"/>
    </reaction>
</comment>
<gene>
    <name evidence="9 10" type="primary">tal</name>
    <name evidence="10" type="ORF">DGI_2275</name>
</gene>
<dbReference type="CDD" id="cd00956">
    <property type="entry name" value="Transaldolase_FSA"/>
    <property type="match status" value="1"/>
</dbReference>
<dbReference type="GO" id="GO:0016832">
    <property type="term" value="F:aldehyde-lyase activity"/>
    <property type="evidence" value="ECO:0007669"/>
    <property type="project" value="InterPro"/>
</dbReference>
<dbReference type="InterPro" id="IPR001585">
    <property type="entry name" value="TAL/FSA"/>
</dbReference>
<sequence length="220" mass="23978">MEFFLDTASLDEIRKCKAYGLIDGVTTNPTLLRKEGQDWRRQMQAICKEVDGPVSLEVVGTTAKEMLAEARELIKFGPNVVIKIPMLLEGLIAVRELHAMDIPTNVTLVFSPMQALLAAKAGATYVSPFIGRLDALGQEGMECIRQIVTIYDNYDIATKVLVASIRHPMHVVESALTGADVATLPFAVIEQLARHPLTDKGLQTFLDDWKALAGDGAGQG</sequence>
<organism evidence="10 11">
    <name type="scientific">Megalodesulfovibrio gigas (strain ATCC 19364 / DSM 1382 / NCIMB 9332 / VKM B-1759)</name>
    <name type="common">Desulfovibrio gigas</name>
    <dbReference type="NCBI Taxonomy" id="1121448"/>
    <lineage>
        <taxon>Bacteria</taxon>
        <taxon>Pseudomonadati</taxon>
        <taxon>Thermodesulfobacteriota</taxon>
        <taxon>Desulfovibrionia</taxon>
        <taxon>Desulfovibrionales</taxon>
        <taxon>Desulfovibrionaceae</taxon>
        <taxon>Megalodesulfovibrio</taxon>
    </lineage>
</organism>
<dbReference type="InterPro" id="IPR018225">
    <property type="entry name" value="Transaldolase_AS"/>
</dbReference>
<dbReference type="FunFam" id="3.20.20.70:FF:000018">
    <property type="entry name" value="Probable transaldolase"/>
    <property type="match status" value="1"/>
</dbReference>
<evidence type="ECO:0000256" key="6">
    <source>
        <dbReference type="ARBA" id="ARBA00023126"/>
    </source>
</evidence>
<evidence type="ECO:0000256" key="4">
    <source>
        <dbReference type="ARBA" id="ARBA00022490"/>
    </source>
</evidence>
<reference evidence="11" key="2">
    <citation type="submission" date="2013-07" db="EMBL/GenBank/DDBJ databases">
        <authorList>
            <person name="Morais-Silva F.O."/>
            <person name="Rezende A.M."/>
            <person name="Pimentel C."/>
            <person name="Resende D.M."/>
            <person name="Santos C.I."/>
            <person name="Clemente C."/>
            <person name="de Oliveira L.M."/>
            <person name="da Silva S.M."/>
            <person name="Costa D.A."/>
            <person name="Varela-Raposo A."/>
            <person name="Horacio E.C.A."/>
            <person name="Matos M."/>
            <person name="Flores O."/>
            <person name="Ruiz J.C."/>
            <person name="Rodrigues-Pousada C."/>
        </authorList>
    </citation>
    <scope>NUCLEOTIDE SEQUENCE [LARGE SCALE GENOMIC DNA]</scope>
    <source>
        <strain evidence="11">ATCC 19364 / DSM 1382 / NCIMB 9332 / VKM B-1759</strain>
    </source>
</reference>
<dbReference type="Pfam" id="PF00923">
    <property type="entry name" value="TAL_FSA"/>
    <property type="match status" value="1"/>
</dbReference>
<dbReference type="InterPro" id="IPR022999">
    <property type="entry name" value="Transaldolase_3B"/>
</dbReference>
<protein>
    <recommendedName>
        <fullName evidence="9">Probable transaldolase</fullName>
        <ecNumber evidence="9">2.2.1.2</ecNumber>
    </recommendedName>
</protein>
<dbReference type="eggNOG" id="COG0176">
    <property type="taxonomic scope" value="Bacteria"/>
</dbReference>
<name>T2GCX9_MEGG1</name>
<dbReference type="RefSeq" id="WP_021760977.1">
    <property type="nucleotide sequence ID" value="NC_022444.1"/>
</dbReference>
<evidence type="ECO:0000256" key="7">
    <source>
        <dbReference type="ARBA" id="ARBA00023270"/>
    </source>
</evidence>
<feature type="active site" description="Schiff-base intermediate with substrate" evidence="9">
    <location>
        <position position="83"/>
    </location>
</feature>
<dbReference type="GO" id="GO:0005737">
    <property type="term" value="C:cytoplasm"/>
    <property type="evidence" value="ECO:0007669"/>
    <property type="project" value="UniProtKB-SubCell"/>
</dbReference>
<dbReference type="AlphaFoldDB" id="T2GCX9"/>
<dbReference type="InterPro" id="IPR013785">
    <property type="entry name" value="Aldolase_TIM"/>
</dbReference>
<reference evidence="10 11" key="1">
    <citation type="journal article" date="2013" name="J. Bacteriol.">
        <title>Roles of HynAB and Ech, the only two hydrogenases found in the model sulfate reducer Desulfovibrio gigas.</title>
        <authorList>
            <person name="Morais-Silva F.O."/>
            <person name="Santos C.I."/>
            <person name="Rodrigues R."/>
            <person name="Pereira I.A."/>
            <person name="Rodrigues-Pousada C."/>
        </authorList>
    </citation>
    <scope>NUCLEOTIDE SEQUENCE [LARGE SCALE GENOMIC DNA]</scope>
    <source>
        <strain evidence="11">ATCC 19364 / DSM 1382 / NCIMB 9332 / VKM B-1759</strain>
    </source>
</reference>